<sequence>MAKGDAGRCIFPLTSLQIGDLQSYLSDLSLFLAPESKKFYILVDNRPWLGSRSAHLWQLMVTKHRCGFKMFTRAAARKLFTNIRLNRSK</sequence>
<organism evidence="1 2">
    <name type="scientific">Prunus armeniaca</name>
    <name type="common">Apricot</name>
    <name type="synonym">Armeniaca vulgaris</name>
    <dbReference type="NCBI Taxonomy" id="36596"/>
    <lineage>
        <taxon>Eukaryota</taxon>
        <taxon>Viridiplantae</taxon>
        <taxon>Streptophyta</taxon>
        <taxon>Embryophyta</taxon>
        <taxon>Tracheophyta</taxon>
        <taxon>Spermatophyta</taxon>
        <taxon>Magnoliopsida</taxon>
        <taxon>eudicotyledons</taxon>
        <taxon>Gunneridae</taxon>
        <taxon>Pentapetalae</taxon>
        <taxon>rosids</taxon>
        <taxon>fabids</taxon>
        <taxon>Rosales</taxon>
        <taxon>Rosaceae</taxon>
        <taxon>Amygdaloideae</taxon>
        <taxon>Amygdaleae</taxon>
        <taxon>Prunus</taxon>
    </lineage>
</organism>
<keyword evidence="2" id="KW-1185">Reference proteome</keyword>
<accession>A0A6J5WVQ5</accession>
<name>A0A6J5WVQ5_PRUAR</name>
<gene>
    <name evidence="1" type="ORF">ORAREDHAP_LOCUS20428</name>
</gene>
<reference evidence="2" key="1">
    <citation type="journal article" date="2020" name="Genome Biol.">
        <title>Gamete binning: chromosome-level and haplotype-resolved genome assembly enabled by high-throughput single-cell sequencing of gamete genomes.</title>
        <authorList>
            <person name="Campoy J.A."/>
            <person name="Sun H."/>
            <person name="Goel M."/>
            <person name="Jiao W.-B."/>
            <person name="Folz-Donahue K."/>
            <person name="Wang N."/>
            <person name="Rubio M."/>
            <person name="Liu C."/>
            <person name="Kukat C."/>
            <person name="Ruiz D."/>
            <person name="Huettel B."/>
            <person name="Schneeberger K."/>
        </authorList>
    </citation>
    <scope>NUCLEOTIDE SEQUENCE [LARGE SCALE GENOMIC DNA]</scope>
    <source>
        <strain evidence="2">cv. Rojo Pasion</strain>
    </source>
</reference>
<dbReference type="AlphaFoldDB" id="A0A6J5WVQ5"/>
<dbReference type="EMBL" id="CAEKKB010000003">
    <property type="protein sequence ID" value="CAB4303772.1"/>
    <property type="molecule type" value="Genomic_DNA"/>
</dbReference>
<dbReference type="PANTHER" id="PTHR34553:SF4">
    <property type="entry name" value="G1_S-SPECIFIC CYCLIN-E PROTEIN"/>
    <property type="match status" value="1"/>
</dbReference>
<dbReference type="Proteomes" id="UP000507245">
    <property type="component" value="Unassembled WGS sequence"/>
</dbReference>
<protein>
    <submittedName>
        <fullName evidence="1">Uncharacterized protein</fullName>
    </submittedName>
</protein>
<dbReference type="OrthoDB" id="1740968at2759"/>
<evidence type="ECO:0000313" key="2">
    <source>
        <dbReference type="Proteomes" id="UP000507245"/>
    </source>
</evidence>
<dbReference type="PANTHER" id="PTHR34553">
    <property type="entry name" value="OS05G0597400 PROTEIN"/>
    <property type="match status" value="1"/>
</dbReference>
<evidence type="ECO:0000313" key="1">
    <source>
        <dbReference type="EMBL" id="CAB4303772.1"/>
    </source>
</evidence>
<proteinExistence type="predicted"/>